<gene>
    <name evidence="2" type="ORF">CLOSAC_38840</name>
</gene>
<dbReference type="EMBL" id="LZYZ01000008">
    <property type="protein sequence ID" value="OOM07355.1"/>
    <property type="molecule type" value="Genomic_DNA"/>
</dbReference>
<evidence type="ECO:0008006" key="4">
    <source>
        <dbReference type="Google" id="ProtNLM"/>
    </source>
</evidence>
<reference evidence="2 3" key="1">
    <citation type="submission" date="2016-05" db="EMBL/GenBank/DDBJ databases">
        <title>Microbial solvent formation.</title>
        <authorList>
            <person name="Poehlein A."/>
            <person name="Montoya Solano J.D."/>
            <person name="Flitsch S."/>
            <person name="Krabben P."/>
            <person name="Duerre P."/>
            <person name="Daniel R."/>
        </authorList>
    </citation>
    <scope>NUCLEOTIDE SEQUENCE [LARGE SCALE GENOMIC DNA]</scope>
    <source>
        <strain evidence="2 3">L1-8</strain>
    </source>
</reference>
<evidence type="ECO:0000313" key="2">
    <source>
        <dbReference type="EMBL" id="OOM07355.1"/>
    </source>
</evidence>
<sequence>MGKKYIMFVSEKGFLNKDNNFSIAGVVFDQDYCTNVEDKECELSSKVNYCKERILGKNGFEICIDDILLPQNEYKNINNDNKKEFINQMPTLFKKVKTNLILSSIKQSDGLRDDYYNKVVNNLLKNFYSFLIRKKATCGGVVIESKSDKESCIIQQKFFDIYNERRNNLIMTENSQEKINSFIVWEKANKKYGVGIEVANLLNNILYRVSNGLTEVDNSVISYIEYGSENKIFNIIENKIYRDKTIDASNKFSEKDLNTIDVFVNKVEKLKEELELKNIKIGDKEREINKLTQEMRSLKQRLEDAMKSRKNDNIILEILSDIDMKMKGFEMTANVMKS</sequence>
<dbReference type="RefSeq" id="WP_077866902.1">
    <property type="nucleotide sequence ID" value="NZ_LZYZ01000008.1"/>
</dbReference>
<dbReference type="AlphaFoldDB" id="A0A1S8MT49"/>
<feature type="coiled-coil region" evidence="1">
    <location>
        <begin position="260"/>
        <end position="308"/>
    </location>
</feature>
<dbReference type="Proteomes" id="UP000191154">
    <property type="component" value="Unassembled WGS sequence"/>
</dbReference>
<accession>A0A1S8MT49</accession>
<evidence type="ECO:0000313" key="3">
    <source>
        <dbReference type="Proteomes" id="UP000191154"/>
    </source>
</evidence>
<proteinExistence type="predicted"/>
<name>A0A1S8MT49_CLOSA</name>
<protein>
    <recommendedName>
        <fullName evidence="4">DUF3800 domain-containing protein</fullName>
    </recommendedName>
</protein>
<comment type="caution">
    <text evidence="2">The sequence shown here is derived from an EMBL/GenBank/DDBJ whole genome shotgun (WGS) entry which is preliminary data.</text>
</comment>
<organism evidence="2 3">
    <name type="scientific">Clostridium saccharobutylicum</name>
    <dbReference type="NCBI Taxonomy" id="169679"/>
    <lineage>
        <taxon>Bacteria</taxon>
        <taxon>Bacillati</taxon>
        <taxon>Bacillota</taxon>
        <taxon>Clostridia</taxon>
        <taxon>Eubacteriales</taxon>
        <taxon>Clostridiaceae</taxon>
        <taxon>Clostridium</taxon>
    </lineage>
</organism>
<evidence type="ECO:0000256" key="1">
    <source>
        <dbReference type="SAM" id="Coils"/>
    </source>
</evidence>
<keyword evidence="1" id="KW-0175">Coiled coil</keyword>